<evidence type="ECO:0000256" key="3">
    <source>
        <dbReference type="ARBA" id="ARBA00022832"/>
    </source>
</evidence>
<comment type="similarity">
    <text evidence="2 6">Belongs to the enoyl-CoA hydratase/isomerase family.</text>
</comment>
<protein>
    <submittedName>
        <fullName evidence="7">Enoyl-CoA hydratase/carnithine racemase</fullName>
    </submittedName>
</protein>
<dbReference type="Proteomes" id="UP000199399">
    <property type="component" value="Unassembled WGS sequence"/>
</dbReference>
<evidence type="ECO:0000256" key="1">
    <source>
        <dbReference type="ARBA" id="ARBA00005005"/>
    </source>
</evidence>
<evidence type="ECO:0000313" key="8">
    <source>
        <dbReference type="Proteomes" id="UP000199399"/>
    </source>
</evidence>
<dbReference type="STRING" id="218672.SAMN04489759_10338"/>
<accession>A0A1G7NJQ1</accession>
<keyword evidence="5" id="KW-0413">Isomerase</keyword>
<dbReference type="UniPathway" id="UPA00659"/>
<dbReference type="RefSeq" id="WP_093740452.1">
    <property type="nucleotide sequence ID" value="NZ_FNBP01000003.1"/>
</dbReference>
<dbReference type="InterPro" id="IPR045002">
    <property type="entry name" value="Ech1-like"/>
</dbReference>
<dbReference type="Gene3D" id="1.10.12.10">
    <property type="entry name" value="Lyase 2-enoyl-coa Hydratase, Chain A, domain 2"/>
    <property type="match status" value="1"/>
</dbReference>
<dbReference type="InterPro" id="IPR014748">
    <property type="entry name" value="Enoyl-CoA_hydra_C"/>
</dbReference>
<dbReference type="SUPFAM" id="SSF52096">
    <property type="entry name" value="ClpP/crotonase"/>
    <property type="match status" value="1"/>
</dbReference>
<dbReference type="NCBIfam" id="NF005699">
    <property type="entry name" value="PRK07509.1"/>
    <property type="match status" value="1"/>
</dbReference>
<dbReference type="GO" id="GO:0006635">
    <property type="term" value="P:fatty acid beta-oxidation"/>
    <property type="evidence" value="ECO:0007669"/>
    <property type="project" value="UniProtKB-UniPathway"/>
</dbReference>
<evidence type="ECO:0000256" key="4">
    <source>
        <dbReference type="ARBA" id="ARBA00023098"/>
    </source>
</evidence>
<dbReference type="PROSITE" id="PS00166">
    <property type="entry name" value="ENOYL_COA_HYDRATASE"/>
    <property type="match status" value="1"/>
</dbReference>
<dbReference type="OrthoDB" id="9781757at2"/>
<name>A0A1G7NJQ1_9RHOB</name>
<dbReference type="Gene3D" id="3.90.226.10">
    <property type="entry name" value="2-enoyl-CoA Hydratase, Chain A, domain 1"/>
    <property type="match status" value="1"/>
</dbReference>
<keyword evidence="8" id="KW-1185">Reference proteome</keyword>
<dbReference type="Pfam" id="PF00378">
    <property type="entry name" value="ECH_1"/>
    <property type="match status" value="1"/>
</dbReference>
<dbReference type="InterPro" id="IPR001753">
    <property type="entry name" value="Enoyl-CoA_hydra/iso"/>
</dbReference>
<keyword evidence="3" id="KW-0276">Fatty acid metabolism</keyword>
<dbReference type="InterPro" id="IPR018376">
    <property type="entry name" value="Enoyl-CoA_hyd/isom_CS"/>
</dbReference>
<dbReference type="PANTHER" id="PTHR43149">
    <property type="entry name" value="ENOYL-COA HYDRATASE"/>
    <property type="match status" value="1"/>
</dbReference>
<evidence type="ECO:0000313" key="7">
    <source>
        <dbReference type="EMBL" id="SDF74127.1"/>
    </source>
</evidence>
<sequence>MPRVEVRIEDHIAHVTLTRADKMNAVDDKMIEAIIAAGQEVAASDARVVVLSGEGKGFCAGIDIGGLSGMLGQDVEALIMPRTHGEGTTNKWQEVSMVWHRLEVPVIAALHGVVYGAGMQLALGADIRIAAPDTKLAVMEMKWGIVPDMGGMVLLPRLVRSDVLRRLTYTAAPINAAQAERWGLVTELADDPQAAALELARVIAGKGPNAMRAAKRLIGFAEAGATEAEVLEAESREQTALLGKPEQMEVIAAEFGKRPAVFK</sequence>
<dbReference type="AlphaFoldDB" id="A0A1G7NJQ1"/>
<gene>
    <name evidence="7" type="ORF">SAMN04489759_10338</name>
</gene>
<comment type="pathway">
    <text evidence="1">Lipid metabolism; fatty acid beta-oxidation.</text>
</comment>
<dbReference type="PANTHER" id="PTHR43149:SF1">
    <property type="entry name" value="DELTA(3,5)-DELTA(2,4)-DIENOYL-COA ISOMERASE, MITOCHONDRIAL"/>
    <property type="match status" value="1"/>
</dbReference>
<dbReference type="InterPro" id="IPR029045">
    <property type="entry name" value="ClpP/crotonase-like_dom_sf"/>
</dbReference>
<dbReference type="GO" id="GO:0016853">
    <property type="term" value="F:isomerase activity"/>
    <property type="evidence" value="ECO:0007669"/>
    <property type="project" value="UniProtKB-KW"/>
</dbReference>
<dbReference type="CDD" id="cd06558">
    <property type="entry name" value="crotonase-like"/>
    <property type="match status" value="1"/>
</dbReference>
<proteinExistence type="inferred from homology"/>
<evidence type="ECO:0000256" key="6">
    <source>
        <dbReference type="RuleBase" id="RU003707"/>
    </source>
</evidence>
<reference evidence="8" key="1">
    <citation type="submission" date="2016-10" db="EMBL/GenBank/DDBJ databases">
        <authorList>
            <person name="Varghese N."/>
            <person name="Submissions S."/>
        </authorList>
    </citation>
    <scope>NUCLEOTIDE SEQUENCE [LARGE SCALE GENOMIC DNA]</scope>
    <source>
        <strain evidence="8">DSM 16477</strain>
    </source>
</reference>
<evidence type="ECO:0000256" key="5">
    <source>
        <dbReference type="ARBA" id="ARBA00023235"/>
    </source>
</evidence>
<evidence type="ECO:0000256" key="2">
    <source>
        <dbReference type="ARBA" id="ARBA00005254"/>
    </source>
</evidence>
<organism evidence="7 8">
    <name type="scientific">Sulfitobacter delicatus</name>
    <dbReference type="NCBI Taxonomy" id="218672"/>
    <lineage>
        <taxon>Bacteria</taxon>
        <taxon>Pseudomonadati</taxon>
        <taxon>Pseudomonadota</taxon>
        <taxon>Alphaproteobacteria</taxon>
        <taxon>Rhodobacterales</taxon>
        <taxon>Roseobacteraceae</taxon>
        <taxon>Sulfitobacter</taxon>
    </lineage>
</organism>
<dbReference type="EMBL" id="FNBP01000003">
    <property type="protein sequence ID" value="SDF74127.1"/>
    <property type="molecule type" value="Genomic_DNA"/>
</dbReference>
<keyword evidence="4" id="KW-0443">Lipid metabolism</keyword>